<comment type="subunit">
    <text evidence="9">Part of the protein translocation apparatus. Forms a complex with SecD.</text>
</comment>
<dbReference type="Gene3D" id="1.20.1640.10">
    <property type="entry name" value="Multidrug efflux transporter AcrB transmembrane domain"/>
    <property type="match status" value="1"/>
</dbReference>
<dbReference type="EMBL" id="CP075546">
    <property type="protein sequence ID" value="QVV88850.1"/>
    <property type="molecule type" value="Genomic_DNA"/>
</dbReference>
<keyword evidence="3 9" id="KW-1003">Cell membrane</keyword>
<proteinExistence type="inferred from homology"/>
<dbReference type="RefSeq" id="WP_214419653.1">
    <property type="nucleotide sequence ID" value="NZ_CP075546.1"/>
</dbReference>
<organism evidence="11 12">
    <name type="scientific">Methanospirillum purgamenti</name>
    <dbReference type="NCBI Taxonomy" id="2834276"/>
    <lineage>
        <taxon>Archaea</taxon>
        <taxon>Methanobacteriati</taxon>
        <taxon>Methanobacteriota</taxon>
        <taxon>Stenosarchaea group</taxon>
        <taxon>Methanomicrobia</taxon>
        <taxon>Methanomicrobiales</taxon>
        <taxon>Methanospirillaceae</taxon>
        <taxon>Methanospirillum</taxon>
    </lineage>
</organism>
<comment type="similarity">
    <text evidence="9">Belongs to the SecD/SecF family. SecF subfamily.</text>
</comment>
<evidence type="ECO:0000256" key="7">
    <source>
        <dbReference type="ARBA" id="ARBA00023010"/>
    </source>
</evidence>
<evidence type="ECO:0000313" key="12">
    <source>
        <dbReference type="Proteomes" id="UP000680656"/>
    </source>
</evidence>
<feature type="transmembrane region" description="Helical" evidence="9">
    <location>
        <begin position="131"/>
        <end position="150"/>
    </location>
</feature>
<comment type="caution">
    <text evidence="9">Lacks conserved residue(s) required for the propagation of feature annotation.</text>
</comment>
<gene>
    <name evidence="9" type="primary">secF</name>
    <name evidence="11" type="ORF">KHC33_16340</name>
</gene>
<dbReference type="GO" id="GO:0006605">
    <property type="term" value="P:protein targeting"/>
    <property type="evidence" value="ECO:0007669"/>
    <property type="project" value="UniProtKB-UniRule"/>
</dbReference>
<dbReference type="NCBIfam" id="NF006354">
    <property type="entry name" value="PRK08578.1-2"/>
    <property type="match status" value="1"/>
</dbReference>
<evidence type="ECO:0000256" key="6">
    <source>
        <dbReference type="ARBA" id="ARBA00022989"/>
    </source>
</evidence>
<comment type="function">
    <text evidence="9">Involved in protein export.</text>
</comment>
<keyword evidence="4 9" id="KW-0812">Transmembrane</keyword>
<dbReference type="KEGG" id="mrtj:KHC33_16340"/>
<feature type="transmembrane region" description="Helical" evidence="9">
    <location>
        <begin position="254"/>
        <end position="281"/>
    </location>
</feature>
<evidence type="ECO:0000256" key="5">
    <source>
        <dbReference type="ARBA" id="ARBA00022927"/>
    </source>
</evidence>
<keyword evidence="5 9" id="KW-0653">Protein transport</keyword>
<evidence type="ECO:0000256" key="4">
    <source>
        <dbReference type="ARBA" id="ARBA00022692"/>
    </source>
</evidence>
<feature type="transmembrane region" description="Helical" evidence="9">
    <location>
        <begin position="20"/>
        <end position="39"/>
    </location>
</feature>
<evidence type="ECO:0000313" key="11">
    <source>
        <dbReference type="EMBL" id="QVV88850.1"/>
    </source>
</evidence>
<keyword evidence="7 9" id="KW-0811">Translocation</keyword>
<comment type="subcellular location">
    <subcellularLocation>
        <location evidence="1 9">Cell membrane</location>
        <topology evidence="1 9">Multi-pass membrane protein</topology>
    </subcellularLocation>
</comment>
<dbReference type="AlphaFoldDB" id="A0A8E7AWW1"/>
<protein>
    <recommendedName>
        <fullName evidence="9">Protein-export membrane protein SecF</fullName>
    </recommendedName>
</protein>
<dbReference type="InterPro" id="IPR022813">
    <property type="entry name" value="SecD/SecF_arch_bac"/>
</dbReference>
<dbReference type="PANTHER" id="PTHR30081:SF8">
    <property type="entry name" value="PROTEIN TRANSLOCASE SUBUNIT SECF"/>
    <property type="match status" value="1"/>
</dbReference>
<feature type="domain" description="Protein export membrane protein SecD/SecF C-terminal" evidence="10">
    <location>
        <begin position="107"/>
        <end position="281"/>
    </location>
</feature>
<accession>A0A8E7AWW1</accession>
<dbReference type="GO" id="GO:0065002">
    <property type="term" value="P:intracellular protein transmembrane transport"/>
    <property type="evidence" value="ECO:0007669"/>
    <property type="project" value="UniProtKB-UniRule"/>
</dbReference>
<dbReference type="SUPFAM" id="SSF82866">
    <property type="entry name" value="Multidrug efflux transporter AcrB transmembrane domain"/>
    <property type="match status" value="1"/>
</dbReference>
<keyword evidence="6 9" id="KW-1133">Transmembrane helix</keyword>
<name>A0A8E7AWW1_9EURY</name>
<dbReference type="HAMAP" id="MF_01464_A">
    <property type="entry name" value="SecF_A"/>
    <property type="match status" value="1"/>
</dbReference>
<keyword evidence="2 9" id="KW-0813">Transport</keyword>
<dbReference type="Proteomes" id="UP000680656">
    <property type="component" value="Chromosome"/>
</dbReference>
<evidence type="ECO:0000259" key="10">
    <source>
        <dbReference type="Pfam" id="PF02355"/>
    </source>
</evidence>
<keyword evidence="8 9" id="KW-0472">Membrane</keyword>
<feature type="transmembrane region" description="Helical" evidence="9">
    <location>
        <begin position="220"/>
        <end position="242"/>
    </location>
</feature>
<reference evidence="11 12" key="1">
    <citation type="submission" date="2021-05" db="EMBL/GenBank/DDBJ databases">
        <title>A novel Methanospirillum isolate from a pyrite-forming mixed culture.</title>
        <authorList>
            <person name="Bunk B."/>
            <person name="Sproer C."/>
            <person name="Spring S."/>
            <person name="Pester M."/>
        </authorList>
    </citation>
    <scope>NUCLEOTIDE SEQUENCE [LARGE SCALE GENOMIC DNA]</scope>
    <source>
        <strain evidence="11 12">J.3.6.1-F.2.7.3</strain>
    </source>
</reference>
<dbReference type="Pfam" id="PF02355">
    <property type="entry name" value="SecD_SecF_C"/>
    <property type="match status" value="1"/>
</dbReference>
<dbReference type="InterPro" id="IPR024921">
    <property type="entry name" value="SecF_arc"/>
</dbReference>
<dbReference type="GO" id="GO:0005886">
    <property type="term" value="C:plasma membrane"/>
    <property type="evidence" value="ECO:0007669"/>
    <property type="project" value="UniProtKB-SubCell"/>
</dbReference>
<evidence type="ECO:0000256" key="9">
    <source>
        <dbReference type="HAMAP-Rule" id="MF_01464"/>
    </source>
</evidence>
<sequence>MDIITSINRFLSSASPAKLCIIPVFLFILSLSVLGMTILQTGLPVSPGIEFQGGLSITIATDETTESLMETFHEYDIISVAEGIHEGKYLKFGPMDEKRVLELTRIVDERYIDAKIDHIGSSFGKTLQDQAGFAILFSFIGMAIVVFVIFRSFVPSLAIALSALADMVMTAAAMNILGIQLSLGTTAALLMLIGYSVDSDILLTSHVLKRKGTFDEKVSGAFRTGIIMTSTTFGAIAAMWIISWIGGIQIIHEIAQVLLIGLLFDVMNTWLTNVGILKWYLTGEKGKKYSFRGGL</sequence>
<keyword evidence="12" id="KW-1185">Reference proteome</keyword>
<evidence type="ECO:0000256" key="2">
    <source>
        <dbReference type="ARBA" id="ARBA00022448"/>
    </source>
</evidence>
<evidence type="ECO:0000256" key="8">
    <source>
        <dbReference type="ARBA" id="ARBA00023136"/>
    </source>
</evidence>
<dbReference type="GeneID" id="65098786"/>
<evidence type="ECO:0000256" key="3">
    <source>
        <dbReference type="ARBA" id="ARBA00022475"/>
    </source>
</evidence>
<dbReference type="InterPro" id="IPR048634">
    <property type="entry name" value="SecD_SecF_C"/>
</dbReference>
<evidence type="ECO:0000256" key="1">
    <source>
        <dbReference type="ARBA" id="ARBA00004651"/>
    </source>
</evidence>
<dbReference type="PANTHER" id="PTHR30081">
    <property type="entry name" value="PROTEIN-EXPORT MEMBRANE PROTEIN SEC"/>
    <property type="match status" value="1"/>
</dbReference>